<name>A0A2Z7DBJ2_9LAMI</name>
<feature type="compositionally biased region" description="Basic and acidic residues" evidence="1">
    <location>
        <begin position="41"/>
        <end position="51"/>
    </location>
</feature>
<evidence type="ECO:0000256" key="1">
    <source>
        <dbReference type="SAM" id="MobiDB-lite"/>
    </source>
</evidence>
<evidence type="ECO:0000313" key="3">
    <source>
        <dbReference type="Proteomes" id="UP000250235"/>
    </source>
</evidence>
<protein>
    <submittedName>
        <fullName evidence="2">Uncharacterized protein</fullName>
    </submittedName>
</protein>
<feature type="region of interest" description="Disordered" evidence="1">
    <location>
        <begin position="1"/>
        <end position="21"/>
    </location>
</feature>
<gene>
    <name evidence="2" type="ORF">F511_40029</name>
</gene>
<keyword evidence="3" id="KW-1185">Reference proteome</keyword>
<feature type="compositionally biased region" description="Basic and acidic residues" evidence="1">
    <location>
        <begin position="1"/>
        <end position="15"/>
    </location>
</feature>
<proteinExistence type="predicted"/>
<dbReference type="Proteomes" id="UP000250235">
    <property type="component" value="Unassembled WGS sequence"/>
</dbReference>
<feature type="region of interest" description="Disordered" evidence="1">
    <location>
        <begin position="41"/>
        <end position="62"/>
    </location>
</feature>
<organism evidence="2 3">
    <name type="scientific">Dorcoceras hygrometricum</name>
    <dbReference type="NCBI Taxonomy" id="472368"/>
    <lineage>
        <taxon>Eukaryota</taxon>
        <taxon>Viridiplantae</taxon>
        <taxon>Streptophyta</taxon>
        <taxon>Embryophyta</taxon>
        <taxon>Tracheophyta</taxon>
        <taxon>Spermatophyta</taxon>
        <taxon>Magnoliopsida</taxon>
        <taxon>eudicotyledons</taxon>
        <taxon>Gunneridae</taxon>
        <taxon>Pentapetalae</taxon>
        <taxon>asterids</taxon>
        <taxon>lamiids</taxon>
        <taxon>Lamiales</taxon>
        <taxon>Gesneriaceae</taxon>
        <taxon>Didymocarpoideae</taxon>
        <taxon>Trichosporeae</taxon>
        <taxon>Loxocarpinae</taxon>
        <taxon>Dorcoceras</taxon>
    </lineage>
</organism>
<dbReference type="AlphaFoldDB" id="A0A2Z7DBJ2"/>
<dbReference type="EMBL" id="KQ987403">
    <property type="protein sequence ID" value="KZV57199.1"/>
    <property type="molecule type" value="Genomic_DNA"/>
</dbReference>
<sequence length="85" mass="9747">MNEKKKRDFSEVAAEKRRKKKYEAEGTVNKRKVVVSQVLTEDRSKDAERPLDTGATERVPGKGCRTTKQRLRLLPSDSKCNDQII</sequence>
<reference evidence="2 3" key="1">
    <citation type="journal article" date="2015" name="Proc. Natl. Acad. Sci. U.S.A.">
        <title>The resurrection genome of Boea hygrometrica: A blueprint for survival of dehydration.</title>
        <authorList>
            <person name="Xiao L."/>
            <person name="Yang G."/>
            <person name="Zhang L."/>
            <person name="Yang X."/>
            <person name="Zhao S."/>
            <person name="Ji Z."/>
            <person name="Zhou Q."/>
            <person name="Hu M."/>
            <person name="Wang Y."/>
            <person name="Chen M."/>
            <person name="Xu Y."/>
            <person name="Jin H."/>
            <person name="Xiao X."/>
            <person name="Hu G."/>
            <person name="Bao F."/>
            <person name="Hu Y."/>
            <person name="Wan P."/>
            <person name="Li L."/>
            <person name="Deng X."/>
            <person name="Kuang T."/>
            <person name="Xiang C."/>
            <person name="Zhu J.K."/>
            <person name="Oliver M.J."/>
            <person name="He Y."/>
        </authorList>
    </citation>
    <scope>NUCLEOTIDE SEQUENCE [LARGE SCALE GENOMIC DNA]</scope>
    <source>
        <strain evidence="3">cv. XS01</strain>
    </source>
</reference>
<accession>A0A2Z7DBJ2</accession>
<evidence type="ECO:0000313" key="2">
    <source>
        <dbReference type="EMBL" id="KZV57199.1"/>
    </source>
</evidence>